<dbReference type="InterPro" id="IPR050204">
    <property type="entry name" value="AraC_XylS_family_regulators"/>
</dbReference>
<accession>A0A840IS95</accession>
<protein>
    <submittedName>
        <fullName evidence="5">AraC-like DNA-binding protein</fullName>
    </submittedName>
</protein>
<dbReference type="PANTHER" id="PTHR46796">
    <property type="entry name" value="HTH-TYPE TRANSCRIPTIONAL ACTIVATOR RHAS-RELATED"/>
    <property type="match status" value="1"/>
</dbReference>
<evidence type="ECO:0000256" key="1">
    <source>
        <dbReference type="ARBA" id="ARBA00023015"/>
    </source>
</evidence>
<keyword evidence="6" id="KW-1185">Reference proteome</keyword>
<comment type="caution">
    <text evidence="5">The sequence shown here is derived from an EMBL/GenBank/DDBJ whole genome shotgun (WGS) entry which is preliminary data.</text>
</comment>
<dbReference type="PROSITE" id="PS01124">
    <property type="entry name" value="HTH_ARAC_FAMILY_2"/>
    <property type="match status" value="1"/>
</dbReference>
<dbReference type="EMBL" id="JACHMG010000001">
    <property type="protein sequence ID" value="MBB4684082.1"/>
    <property type="molecule type" value="Genomic_DNA"/>
</dbReference>
<evidence type="ECO:0000313" key="5">
    <source>
        <dbReference type="EMBL" id="MBB4684082.1"/>
    </source>
</evidence>
<dbReference type="GO" id="GO:0003700">
    <property type="term" value="F:DNA-binding transcription factor activity"/>
    <property type="evidence" value="ECO:0007669"/>
    <property type="project" value="InterPro"/>
</dbReference>
<evidence type="ECO:0000259" key="4">
    <source>
        <dbReference type="PROSITE" id="PS01124"/>
    </source>
</evidence>
<reference evidence="5 6" key="1">
    <citation type="submission" date="2020-08" db="EMBL/GenBank/DDBJ databases">
        <title>Sequencing the genomes of 1000 actinobacteria strains.</title>
        <authorList>
            <person name="Klenk H.-P."/>
        </authorList>
    </citation>
    <scope>NUCLEOTIDE SEQUENCE [LARGE SCALE GENOMIC DNA]</scope>
    <source>
        <strain evidence="5 6">DSM 45859</strain>
    </source>
</reference>
<organism evidence="5 6">
    <name type="scientific">Amycolatopsis jiangsuensis</name>
    <dbReference type="NCBI Taxonomy" id="1181879"/>
    <lineage>
        <taxon>Bacteria</taxon>
        <taxon>Bacillati</taxon>
        <taxon>Actinomycetota</taxon>
        <taxon>Actinomycetes</taxon>
        <taxon>Pseudonocardiales</taxon>
        <taxon>Pseudonocardiaceae</taxon>
        <taxon>Amycolatopsis</taxon>
    </lineage>
</organism>
<dbReference type="Proteomes" id="UP000581769">
    <property type="component" value="Unassembled WGS sequence"/>
</dbReference>
<dbReference type="AlphaFoldDB" id="A0A840IS95"/>
<keyword evidence="1" id="KW-0805">Transcription regulation</keyword>
<keyword evidence="3" id="KW-0804">Transcription</keyword>
<evidence type="ECO:0000313" key="6">
    <source>
        <dbReference type="Proteomes" id="UP000581769"/>
    </source>
</evidence>
<gene>
    <name evidence="5" type="ORF">BJY18_001567</name>
</gene>
<feature type="domain" description="HTH araC/xylS-type" evidence="4">
    <location>
        <begin position="177"/>
        <end position="263"/>
    </location>
</feature>
<dbReference type="RefSeq" id="WP_221457614.1">
    <property type="nucleotide sequence ID" value="NZ_JACHMG010000001.1"/>
</dbReference>
<dbReference type="SMART" id="SM00342">
    <property type="entry name" value="HTH_ARAC"/>
    <property type="match status" value="1"/>
</dbReference>
<sequence length="278" mass="29795">MRPGEWARDGAAVWKVAVPDQPGRLPGVRMAGFTGRTTDLIDLPLIPYPAVTLFLDFGDALLITDGGGETRCGSAVAGLAPRGARGVGQNIDCLQIRLSPPVAHAVLNAVAAVSGTVVAFADLWTADRGRLQERLRDTGSWAERFALAEDALAHRYAAGPALDPEVSFAWHRLVAGRGRVRVDRLAAESGWSRQRLWSRFRAQIGVTPKRAARLIRFDEAVHRLAAGGRAAAVAAETGYADQSHLHREITAFTGMNPSTVATTPWLAVDDVAWPAPTL</sequence>
<name>A0A840IS95_9PSEU</name>
<dbReference type="Pfam" id="PF12833">
    <property type="entry name" value="HTH_18"/>
    <property type="match status" value="1"/>
</dbReference>
<dbReference type="InterPro" id="IPR018060">
    <property type="entry name" value="HTH_AraC"/>
</dbReference>
<evidence type="ECO:0000256" key="2">
    <source>
        <dbReference type="ARBA" id="ARBA00023125"/>
    </source>
</evidence>
<evidence type="ECO:0000256" key="3">
    <source>
        <dbReference type="ARBA" id="ARBA00023163"/>
    </source>
</evidence>
<dbReference type="PANTHER" id="PTHR46796:SF15">
    <property type="entry name" value="BLL1074 PROTEIN"/>
    <property type="match status" value="1"/>
</dbReference>
<keyword evidence="2 5" id="KW-0238">DNA-binding</keyword>
<proteinExistence type="predicted"/>
<dbReference type="GO" id="GO:0043565">
    <property type="term" value="F:sequence-specific DNA binding"/>
    <property type="evidence" value="ECO:0007669"/>
    <property type="project" value="InterPro"/>
</dbReference>
<dbReference type="Gene3D" id="1.10.10.60">
    <property type="entry name" value="Homeodomain-like"/>
    <property type="match status" value="1"/>
</dbReference>